<dbReference type="AlphaFoldDB" id="A0A6P4Y856"/>
<organism evidence="3 4">
    <name type="scientific">Branchiostoma belcheri</name>
    <name type="common">Amphioxus</name>
    <dbReference type="NCBI Taxonomy" id="7741"/>
    <lineage>
        <taxon>Eukaryota</taxon>
        <taxon>Metazoa</taxon>
        <taxon>Chordata</taxon>
        <taxon>Cephalochordata</taxon>
        <taxon>Leptocardii</taxon>
        <taxon>Amphioxiformes</taxon>
        <taxon>Branchiostomatidae</taxon>
        <taxon>Branchiostoma</taxon>
    </lineage>
</organism>
<dbReference type="GeneID" id="109467128"/>
<dbReference type="PANTHER" id="PTHR21621:SF0">
    <property type="entry name" value="BETA-CITRYLGLUTAMATE SYNTHASE B-RELATED"/>
    <property type="match status" value="1"/>
</dbReference>
<reference evidence="4" key="1">
    <citation type="submission" date="2025-08" db="UniProtKB">
        <authorList>
            <consortium name="RefSeq"/>
        </authorList>
    </citation>
    <scope>IDENTIFICATION</scope>
    <source>
        <tissue evidence="4">Gonad</tissue>
    </source>
</reference>
<dbReference type="Gene3D" id="3.30.470.20">
    <property type="entry name" value="ATP-grasp fold, B domain"/>
    <property type="match status" value="1"/>
</dbReference>
<dbReference type="OrthoDB" id="10071093at2759"/>
<dbReference type="GO" id="GO:0005524">
    <property type="term" value="F:ATP binding"/>
    <property type="evidence" value="ECO:0007669"/>
    <property type="project" value="UniProtKB-UniRule"/>
</dbReference>
<dbReference type="GO" id="GO:0046872">
    <property type="term" value="F:metal ion binding"/>
    <property type="evidence" value="ECO:0007669"/>
    <property type="project" value="InterPro"/>
</dbReference>
<keyword evidence="1" id="KW-0067">ATP-binding</keyword>
<proteinExistence type="predicted"/>
<dbReference type="PROSITE" id="PS50975">
    <property type="entry name" value="ATP_GRASP"/>
    <property type="match status" value="1"/>
</dbReference>
<protein>
    <submittedName>
        <fullName evidence="4">Uncharacterized protein LOC109467128 isoform X3</fullName>
    </submittedName>
</protein>
<evidence type="ECO:0000256" key="1">
    <source>
        <dbReference type="PROSITE-ProRule" id="PRU00409"/>
    </source>
</evidence>
<feature type="domain" description="ATP-grasp" evidence="2">
    <location>
        <begin position="102"/>
        <end position="305"/>
    </location>
</feature>
<name>A0A6P4Y856_BRABE</name>
<dbReference type="InterPro" id="IPR011761">
    <property type="entry name" value="ATP-grasp"/>
</dbReference>
<dbReference type="SUPFAM" id="SSF56059">
    <property type="entry name" value="Glutathione synthetase ATP-binding domain-like"/>
    <property type="match status" value="1"/>
</dbReference>
<dbReference type="GO" id="GO:0018169">
    <property type="term" value="F:ribosomal S6-glutamic acid ligase activity"/>
    <property type="evidence" value="ECO:0007669"/>
    <property type="project" value="TreeGrafter"/>
</dbReference>
<sequence length="307" mass="33658">MSKKVIVLHDNEKWYAPMREALEAHPDLTVEEWVADEVSVDLSTPPPHTVFCNRTSSGAHVHGHAHSPDQAEVILAWAEAHDRPVVNPKISVQVGCSKALQCVLAKKYGVPVPKTICSVNPTPEQIRAAFGEDSAFVVKPDRGGSGKDVNKFESAALFSQAYRQAGDSGPAGFLGTSPSGLYIVQEFLPHTTGIYRAEFVDGRLLYVFHVQVSDSHGFNLCPCELQPSDYNIITDFQHPILQTFQNFLEGTGIHNSGFEFIFDRAGAPQVIDINTFSAYNREAEQRAGVQGGHHAIAEAIRKRAQII</sequence>
<dbReference type="RefSeq" id="XP_019620623.1">
    <property type="nucleotide sequence ID" value="XM_019765064.1"/>
</dbReference>
<keyword evidence="3" id="KW-1185">Reference proteome</keyword>
<accession>A0A6P4Y856</accession>
<evidence type="ECO:0000313" key="4">
    <source>
        <dbReference type="RefSeq" id="XP_019620623.1"/>
    </source>
</evidence>
<dbReference type="PANTHER" id="PTHR21621">
    <property type="entry name" value="RIBOSOMAL PROTEIN S6 MODIFICATION PROTEIN"/>
    <property type="match status" value="1"/>
</dbReference>
<dbReference type="GO" id="GO:0005737">
    <property type="term" value="C:cytoplasm"/>
    <property type="evidence" value="ECO:0007669"/>
    <property type="project" value="TreeGrafter"/>
</dbReference>
<evidence type="ECO:0000259" key="2">
    <source>
        <dbReference type="PROSITE" id="PS50975"/>
    </source>
</evidence>
<keyword evidence="1" id="KW-0547">Nucleotide-binding</keyword>
<dbReference type="Proteomes" id="UP000515135">
    <property type="component" value="Unplaced"/>
</dbReference>
<evidence type="ECO:0000313" key="3">
    <source>
        <dbReference type="Proteomes" id="UP000515135"/>
    </source>
</evidence>
<gene>
    <name evidence="4" type="primary">LOC109467128</name>
</gene>